<feature type="coiled-coil region" evidence="17">
    <location>
        <begin position="31"/>
        <end position="88"/>
    </location>
</feature>
<dbReference type="InterPro" id="IPR033729">
    <property type="entry name" value="SerRS_core"/>
</dbReference>
<comment type="caution">
    <text evidence="19">The sequence shown here is derived from an EMBL/GenBank/DDBJ whole genome shotgun (WGS) entry which is preliminary data.</text>
</comment>
<dbReference type="CDD" id="cd00770">
    <property type="entry name" value="SerRS_core"/>
    <property type="match status" value="1"/>
</dbReference>
<feature type="binding site" evidence="15">
    <location>
        <position position="253"/>
    </location>
    <ligand>
        <name>L-serine</name>
        <dbReference type="ChEBI" id="CHEBI:33384"/>
    </ligand>
</feature>
<keyword evidence="5" id="KW-0963">Cytoplasm</keyword>
<keyword evidence="10" id="KW-0030">Aminoacyl-tRNA synthetase</keyword>
<evidence type="ECO:0000256" key="16">
    <source>
        <dbReference type="PIRSR" id="PIRSR001529-2"/>
    </source>
</evidence>
<dbReference type="EMBL" id="MGDX01000017">
    <property type="protein sequence ID" value="OGL71128.1"/>
    <property type="molecule type" value="Genomic_DNA"/>
</dbReference>
<dbReference type="InterPro" id="IPR015866">
    <property type="entry name" value="Ser-tRNA-synth_1_N"/>
</dbReference>
<evidence type="ECO:0000313" key="19">
    <source>
        <dbReference type="EMBL" id="OGL71128.1"/>
    </source>
</evidence>
<evidence type="ECO:0000256" key="13">
    <source>
        <dbReference type="ARBA" id="ARBA00048823"/>
    </source>
</evidence>
<dbReference type="InterPro" id="IPR045864">
    <property type="entry name" value="aa-tRNA-synth_II/BPL/LPL"/>
</dbReference>
<feature type="site" description="Important for serine binding" evidence="15">
    <location>
        <position position="373"/>
    </location>
</feature>
<dbReference type="AlphaFoldDB" id="A0A1F7TZZ9"/>
<evidence type="ECO:0000256" key="11">
    <source>
        <dbReference type="ARBA" id="ARBA00039158"/>
    </source>
</evidence>
<keyword evidence="9" id="KW-0648">Protein biosynthesis</keyword>
<feature type="binding site" evidence="15">
    <location>
        <position position="276"/>
    </location>
    <ligand>
        <name>L-serine</name>
        <dbReference type="ChEBI" id="CHEBI:33384"/>
    </ligand>
</feature>
<dbReference type="SUPFAM" id="SSF46589">
    <property type="entry name" value="tRNA-binding arm"/>
    <property type="match status" value="1"/>
</dbReference>
<name>A0A1F7TZZ9_9BACT</name>
<dbReference type="InterPro" id="IPR002314">
    <property type="entry name" value="aa-tRNA-synt_IIb"/>
</dbReference>
<dbReference type="GO" id="GO:0004828">
    <property type="term" value="F:serine-tRNA ligase activity"/>
    <property type="evidence" value="ECO:0007669"/>
    <property type="project" value="UniProtKB-UniRule"/>
</dbReference>
<evidence type="ECO:0000256" key="12">
    <source>
        <dbReference type="ARBA" id="ARBA00047929"/>
    </source>
</evidence>
<dbReference type="STRING" id="1802389.A3C17_01290"/>
<evidence type="ECO:0000256" key="9">
    <source>
        <dbReference type="ARBA" id="ARBA00022917"/>
    </source>
</evidence>
<feature type="binding site" evidence="15">
    <location>
        <position position="371"/>
    </location>
    <ligand>
        <name>L-serine</name>
        <dbReference type="ChEBI" id="CHEBI:33384"/>
    </ligand>
</feature>
<dbReference type="PIRSF" id="PIRSF001529">
    <property type="entry name" value="Ser-tRNA-synth_IIa"/>
    <property type="match status" value="1"/>
</dbReference>
<dbReference type="Gene3D" id="3.30.930.10">
    <property type="entry name" value="Bira Bifunctional Protein, Domain 2"/>
    <property type="match status" value="1"/>
</dbReference>
<evidence type="ECO:0000256" key="3">
    <source>
        <dbReference type="ARBA" id="ARBA00010728"/>
    </source>
</evidence>
<dbReference type="InterPro" id="IPR010978">
    <property type="entry name" value="tRNA-bd_arm"/>
</dbReference>
<keyword evidence="8 16" id="KW-0067">ATP-binding</keyword>
<evidence type="ECO:0000256" key="6">
    <source>
        <dbReference type="ARBA" id="ARBA00022598"/>
    </source>
</evidence>
<evidence type="ECO:0000256" key="8">
    <source>
        <dbReference type="ARBA" id="ARBA00022840"/>
    </source>
</evidence>
<dbReference type="PANTHER" id="PTHR43697:SF1">
    <property type="entry name" value="SERINE--TRNA LIGASE"/>
    <property type="match status" value="1"/>
</dbReference>
<evidence type="ECO:0000256" key="5">
    <source>
        <dbReference type="ARBA" id="ARBA00022490"/>
    </source>
</evidence>
<organism evidence="19 20">
    <name type="scientific">Candidatus Uhrbacteria bacterium RIFCSPHIGHO2_02_FULL_53_13</name>
    <dbReference type="NCBI Taxonomy" id="1802389"/>
    <lineage>
        <taxon>Bacteria</taxon>
        <taxon>Candidatus Uhriibacteriota</taxon>
    </lineage>
</organism>
<evidence type="ECO:0000313" key="20">
    <source>
        <dbReference type="Proteomes" id="UP000177097"/>
    </source>
</evidence>
<proteinExistence type="inferred from homology"/>
<dbReference type="Proteomes" id="UP000177097">
    <property type="component" value="Unassembled WGS sequence"/>
</dbReference>
<dbReference type="InterPro" id="IPR002317">
    <property type="entry name" value="Ser-tRNA-ligase_type_1"/>
</dbReference>
<evidence type="ECO:0000256" key="7">
    <source>
        <dbReference type="ARBA" id="ARBA00022741"/>
    </source>
</evidence>
<keyword evidence="7" id="KW-0547">Nucleotide-binding</keyword>
<dbReference type="Pfam" id="PF02403">
    <property type="entry name" value="Seryl_tRNA_N"/>
    <property type="match status" value="1"/>
</dbReference>
<sequence>MIDLQRIRDHSEQVKQSLQRRGLDTEIVDEIAELDEEYRARLGELNALQAQRNAQSSKKPTDAERAALKTLATHIRKMESDIAVLESRIETRMHHIPNILLDDVPNGADASANVVEHTVGNIPSFDFDIEDHLTIGERLGMIDMDSASKVSGSRFAYLKGDAVLLQFALVNYALSVLTAEKFVPIIPPHLISIEAMRAMGYLDKGGEEVYHMKSDDLVLIGTSEQSIGPMHMNEQMDPGLFPLRYVGISPCYRREAGSYGKDIRGILRLHQFDKIEMFSFTSPSASDGEHLFLLEMQERLMQGLQLPYRVVKLCAGDTGWSSARTYDIETWMPSQKQYRETHSTSTTTDFQTRRLKVRVKRGKGQYAHALNGTAFAIGRTLIAILENGQEADGRMRIPDVLQPFMGHRTHVG</sequence>
<dbReference type="GO" id="GO:0006434">
    <property type="term" value="P:seryl-tRNA aminoacylation"/>
    <property type="evidence" value="ECO:0007669"/>
    <property type="project" value="UniProtKB-UniRule"/>
</dbReference>
<comment type="pathway">
    <text evidence="2">Aminoacyl-tRNA biosynthesis; selenocysteinyl-tRNA(Sec) biosynthesis; L-seryl-tRNA(Sec) from L-serine and tRNA(Sec): step 1/1.</text>
</comment>
<dbReference type="PRINTS" id="PR00981">
    <property type="entry name" value="TRNASYNTHSER"/>
</dbReference>
<feature type="binding site" evidence="15">
    <location>
        <position position="222"/>
    </location>
    <ligand>
        <name>L-serine</name>
        <dbReference type="ChEBI" id="CHEBI:33384"/>
    </ligand>
</feature>
<dbReference type="GO" id="GO:0005524">
    <property type="term" value="F:ATP binding"/>
    <property type="evidence" value="ECO:0007669"/>
    <property type="project" value="UniProtKB-KW"/>
</dbReference>
<evidence type="ECO:0000256" key="15">
    <source>
        <dbReference type="PIRSR" id="PIRSR001529-1"/>
    </source>
</evidence>
<comment type="subcellular location">
    <subcellularLocation>
        <location evidence="1">Cytoplasm</location>
    </subcellularLocation>
</comment>
<evidence type="ECO:0000256" key="1">
    <source>
        <dbReference type="ARBA" id="ARBA00004496"/>
    </source>
</evidence>
<dbReference type="InterPro" id="IPR006195">
    <property type="entry name" value="aa-tRNA-synth_II"/>
</dbReference>
<feature type="domain" description="Aminoacyl-transfer RNA synthetases class-II family profile" evidence="18">
    <location>
        <begin position="131"/>
        <end position="398"/>
    </location>
</feature>
<accession>A0A1F7TZZ9</accession>
<dbReference type="PANTHER" id="PTHR43697">
    <property type="entry name" value="SERYL-TRNA SYNTHETASE"/>
    <property type="match status" value="1"/>
</dbReference>
<evidence type="ECO:0000256" key="4">
    <source>
        <dbReference type="ARBA" id="ARBA00012840"/>
    </source>
</evidence>
<comment type="catalytic activity">
    <reaction evidence="12">
        <text>tRNA(Sec) + L-serine + ATP = L-seryl-tRNA(Sec) + AMP + diphosphate + H(+)</text>
        <dbReference type="Rhea" id="RHEA:42580"/>
        <dbReference type="Rhea" id="RHEA-COMP:9742"/>
        <dbReference type="Rhea" id="RHEA-COMP:10128"/>
        <dbReference type="ChEBI" id="CHEBI:15378"/>
        <dbReference type="ChEBI" id="CHEBI:30616"/>
        <dbReference type="ChEBI" id="CHEBI:33019"/>
        <dbReference type="ChEBI" id="CHEBI:33384"/>
        <dbReference type="ChEBI" id="CHEBI:78442"/>
        <dbReference type="ChEBI" id="CHEBI:78533"/>
        <dbReference type="ChEBI" id="CHEBI:456215"/>
        <dbReference type="EC" id="6.1.1.11"/>
    </reaction>
</comment>
<dbReference type="SUPFAM" id="SSF55681">
    <property type="entry name" value="Class II aaRS and biotin synthetases"/>
    <property type="match status" value="1"/>
</dbReference>
<feature type="binding site" evidence="16">
    <location>
        <begin position="340"/>
        <end position="343"/>
    </location>
    <ligand>
        <name>ATP</name>
        <dbReference type="ChEBI" id="CHEBI:30616"/>
    </ligand>
</feature>
<feature type="binding site" evidence="16">
    <location>
        <begin position="253"/>
        <end position="255"/>
    </location>
    <ligand>
        <name>ATP</name>
        <dbReference type="ChEBI" id="CHEBI:30616"/>
    </ligand>
</feature>
<evidence type="ECO:0000259" key="18">
    <source>
        <dbReference type="PROSITE" id="PS50862"/>
    </source>
</evidence>
<dbReference type="NCBIfam" id="TIGR00414">
    <property type="entry name" value="serS"/>
    <property type="match status" value="1"/>
</dbReference>
<comment type="catalytic activity">
    <reaction evidence="13">
        <text>tRNA(Ser) + L-serine + ATP = L-seryl-tRNA(Ser) + AMP + diphosphate + H(+)</text>
        <dbReference type="Rhea" id="RHEA:12292"/>
        <dbReference type="Rhea" id="RHEA-COMP:9669"/>
        <dbReference type="Rhea" id="RHEA-COMP:9703"/>
        <dbReference type="ChEBI" id="CHEBI:15378"/>
        <dbReference type="ChEBI" id="CHEBI:30616"/>
        <dbReference type="ChEBI" id="CHEBI:33019"/>
        <dbReference type="ChEBI" id="CHEBI:33384"/>
        <dbReference type="ChEBI" id="CHEBI:78442"/>
        <dbReference type="ChEBI" id="CHEBI:78533"/>
        <dbReference type="ChEBI" id="CHEBI:456215"/>
        <dbReference type="EC" id="6.1.1.11"/>
    </reaction>
</comment>
<reference evidence="19 20" key="1">
    <citation type="journal article" date="2016" name="Nat. Commun.">
        <title>Thousands of microbial genomes shed light on interconnected biogeochemical processes in an aquifer system.</title>
        <authorList>
            <person name="Anantharaman K."/>
            <person name="Brown C.T."/>
            <person name="Hug L.A."/>
            <person name="Sharon I."/>
            <person name="Castelle C.J."/>
            <person name="Probst A.J."/>
            <person name="Thomas B.C."/>
            <person name="Singh A."/>
            <person name="Wilkins M.J."/>
            <person name="Karaoz U."/>
            <person name="Brodie E.L."/>
            <person name="Williams K.H."/>
            <person name="Hubbard S.S."/>
            <person name="Banfield J.F."/>
        </authorList>
    </citation>
    <scope>NUCLEOTIDE SEQUENCE [LARGE SCALE GENOMIC DNA]</scope>
</reference>
<dbReference type="PROSITE" id="PS50862">
    <property type="entry name" value="AA_TRNA_LIGASE_II"/>
    <property type="match status" value="1"/>
</dbReference>
<evidence type="ECO:0000256" key="10">
    <source>
        <dbReference type="ARBA" id="ARBA00023146"/>
    </source>
</evidence>
<dbReference type="InterPro" id="IPR042103">
    <property type="entry name" value="SerRS_1_N_sf"/>
</dbReference>
<dbReference type="Gene3D" id="1.10.287.40">
    <property type="entry name" value="Serine-tRNA synthetase, tRNA binding domain"/>
    <property type="match status" value="1"/>
</dbReference>
<keyword evidence="6 19" id="KW-0436">Ligase</keyword>
<gene>
    <name evidence="19" type="ORF">A3C17_01290</name>
</gene>
<dbReference type="Pfam" id="PF00587">
    <property type="entry name" value="tRNA-synt_2b"/>
    <property type="match status" value="1"/>
</dbReference>
<evidence type="ECO:0000256" key="14">
    <source>
        <dbReference type="NCBIfam" id="TIGR00414"/>
    </source>
</evidence>
<protein>
    <recommendedName>
        <fullName evidence="11 14">Serine--tRNA ligase</fullName>
        <ecNumber evidence="4 14">6.1.1.11</ecNumber>
    </recommendedName>
</protein>
<keyword evidence="17" id="KW-0175">Coiled coil</keyword>
<comment type="similarity">
    <text evidence="3">Belongs to the class-II aminoacyl-tRNA synthetase family. Type-1 seryl-tRNA synthetase subfamily.</text>
</comment>
<evidence type="ECO:0000256" key="17">
    <source>
        <dbReference type="SAM" id="Coils"/>
    </source>
</evidence>
<dbReference type="EC" id="6.1.1.11" evidence="4 14"/>
<dbReference type="GO" id="GO:0005737">
    <property type="term" value="C:cytoplasm"/>
    <property type="evidence" value="ECO:0007669"/>
    <property type="project" value="UniProtKB-SubCell"/>
</dbReference>
<evidence type="ECO:0000256" key="2">
    <source>
        <dbReference type="ARBA" id="ARBA00005045"/>
    </source>
</evidence>